<name>A0A1E5R9S9_HANUV</name>
<protein>
    <submittedName>
        <fullName evidence="1">F-box protein DAS1</fullName>
    </submittedName>
</protein>
<organism evidence="1 2">
    <name type="scientific">Hanseniaspora uvarum</name>
    <name type="common">Yeast</name>
    <name type="synonym">Kloeckera apiculata</name>
    <dbReference type="NCBI Taxonomy" id="29833"/>
    <lineage>
        <taxon>Eukaryota</taxon>
        <taxon>Fungi</taxon>
        <taxon>Dikarya</taxon>
        <taxon>Ascomycota</taxon>
        <taxon>Saccharomycotina</taxon>
        <taxon>Saccharomycetes</taxon>
        <taxon>Saccharomycodales</taxon>
        <taxon>Saccharomycodaceae</taxon>
        <taxon>Hanseniaspora</taxon>
    </lineage>
</organism>
<dbReference type="Proteomes" id="UP000095358">
    <property type="component" value="Unassembled WGS sequence"/>
</dbReference>
<dbReference type="VEuPathDB" id="FungiDB:AWRI3580_g3602"/>
<dbReference type="STRING" id="29833.A0A1E5R9S9"/>
<evidence type="ECO:0000313" key="1">
    <source>
        <dbReference type="EMBL" id="OEJ83648.1"/>
    </source>
</evidence>
<proteinExistence type="predicted"/>
<evidence type="ECO:0000313" key="2">
    <source>
        <dbReference type="Proteomes" id="UP000095358"/>
    </source>
</evidence>
<reference evidence="2" key="1">
    <citation type="journal article" date="2016" name="Genome Announc.">
        <title>Genome sequences of three species of Hanseniaspora isolated from spontaneous wine fermentations.</title>
        <authorList>
            <person name="Sternes P.R."/>
            <person name="Lee D."/>
            <person name="Kutyna D.R."/>
            <person name="Borneman A.R."/>
        </authorList>
    </citation>
    <scope>NUCLEOTIDE SEQUENCE [LARGE SCALE GENOMIC DNA]</scope>
    <source>
        <strain evidence="2">AWRI3580</strain>
    </source>
</reference>
<gene>
    <name evidence="1" type="ORF">AWRI3580_g3602</name>
</gene>
<comment type="caution">
    <text evidence="1">The sequence shown here is derived from an EMBL/GenBank/DDBJ whole genome shotgun (WGS) entry which is preliminary data.</text>
</comment>
<accession>A0A1E5R9S9</accession>
<dbReference type="EMBL" id="LPNN01000008">
    <property type="protein sequence ID" value="OEJ83648.1"/>
    <property type="molecule type" value="Genomic_DNA"/>
</dbReference>
<dbReference type="AlphaFoldDB" id="A0A1E5R9S9"/>
<dbReference type="OrthoDB" id="2852960at2759"/>
<keyword evidence="2" id="KW-1185">Reference proteome</keyword>
<sequence length="969" mass="114444">MHIDEIPPEIYNDDHILFNIINHLDQHSKTVVALCSRRMNEFAVKALYRKIYINDTPIVKSNVINIEASWSFLGNNKGYGQGELIYNLKSFIDTISDSYPKVEYDEKSLIKTYRNQRYRNILQSIKWIRFNWDANQRLQLDILKWAIQGGNLQRIENMVSPLHYYLMYQYLDKCTFTSLEQAPALASVPAEDYMTCLRQDVDEHAGTELDGRAIGFFQLAKGNKLLNETLLGFKMFLEYIYNSKDLPFKIETLSTFLDPALIFAKPCTYTDAASNTINFQGLLYSKCDSNVFLKVKLNVYNQYQKTDEIRILPKLKIKDLKIHWRDNEFPINIPQYVQMSDEEKLPKLSDMFFNQTLETVTIISWDANVAKRNKTVLFELLDFENINDLSLISLNYEPDLISRFFDKTKNKFVKNLKKLKLDFKDSNSLKNIPLHDLNTIIDSCPNLTFLDIRSEYDYPNKRTIIDLFDNIDDYTYQAFEDMRVCDCTRCKKYLQDDLLKKNMLNLREKPEGLDKLNIFNYISVTMLLPYSKSVGVYPSVLTNQISSVDMCIKNSLIRMDSSHGFDVSRSIDNIKFVPNEYLVYDDPEKDPKCIDPQMVEVLYMKLQLMKRLYLEFYEGFEQGYGYDLKDELINLSFVDCANNTGMSLDHIKKSFISPEYVHKSLHYYYHYQEDFIKRNILSRLKNLKHLVFNECSYYVTIDPMDPEKKVIKPLFYNEGYEETEDLGKYEREIQESPLVKDKNFSIDELAVFFRFQIFHNIITDTSTGDSLKNAALESILVLEMIFAKEFEYLDKKYRNKDIPLATICYEDEKNNLGSFLKEHKNYKPAEKYFDKLTFSDYEMNNREGGFVSMILKKNITGLKDDEKSISEVIANLKKRAYVFSLPFDFYEYINYPDLNALKAKVNRLKYSLRYAPFTSIGYNKKTFFYNGESRNLDDWGRHNENIDKYQDYFTWEDEYPRQRQMNEHI</sequence>